<dbReference type="InterPro" id="IPR006683">
    <property type="entry name" value="Thioestr_dom"/>
</dbReference>
<dbReference type="AlphaFoldDB" id="A0A3N0VAM6"/>
<dbReference type="GO" id="GO:0047617">
    <property type="term" value="F:fatty acyl-CoA hydrolase activity"/>
    <property type="evidence" value="ECO:0007669"/>
    <property type="project" value="InterPro"/>
</dbReference>
<comment type="caution">
    <text evidence="4">The sequence shown here is derived from an EMBL/GenBank/DDBJ whole genome shotgun (WGS) entry which is preliminary data.</text>
</comment>
<dbReference type="InterPro" id="IPR029069">
    <property type="entry name" value="HotDog_dom_sf"/>
</dbReference>
<evidence type="ECO:0000313" key="5">
    <source>
        <dbReference type="Proteomes" id="UP000282106"/>
    </source>
</evidence>
<proteinExistence type="inferred from homology"/>
<dbReference type="Gene3D" id="3.10.129.10">
    <property type="entry name" value="Hotdog Thioesterase"/>
    <property type="match status" value="1"/>
</dbReference>
<dbReference type="InterPro" id="IPR039298">
    <property type="entry name" value="ACOT13"/>
</dbReference>
<dbReference type="SUPFAM" id="SSF54637">
    <property type="entry name" value="Thioesterase/thiol ester dehydrase-isomerase"/>
    <property type="match status" value="1"/>
</dbReference>
<dbReference type="PANTHER" id="PTHR21660:SF1">
    <property type="entry name" value="ACYL-COENZYME A THIOESTERASE 13"/>
    <property type="match status" value="1"/>
</dbReference>
<accession>A0A3N0VAM6</accession>
<organism evidence="4 5">
    <name type="scientific">Stagnimonas aquatica</name>
    <dbReference type="NCBI Taxonomy" id="2689987"/>
    <lineage>
        <taxon>Bacteria</taxon>
        <taxon>Pseudomonadati</taxon>
        <taxon>Pseudomonadota</taxon>
        <taxon>Gammaproteobacteria</taxon>
        <taxon>Nevskiales</taxon>
        <taxon>Nevskiaceae</taxon>
        <taxon>Stagnimonas</taxon>
    </lineage>
</organism>
<evidence type="ECO:0000259" key="3">
    <source>
        <dbReference type="Pfam" id="PF03061"/>
    </source>
</evidence>
<evidence type="ECO:0000313" key="4">
    <source>
        <dbReference type="EMBL" id="ROH89654.1"/>
    </source>
</evidence>
<dbReference type="Pfam" id="PF03061">
    <property type="entry name" value="4HBT"/>
    <property type="match status" value="1"/>
</dbReference>
<dbReference type="EMBL" id="RJVO01000004">
    <property type="protein sequence ID" value="ROH89654.1"/>
    <property type="molecule type" value="Genomic_DNA"/>
</dbReference>
<gene>
    <name evidence="4" type="ORF">ED208_11055</name>
</gene>
<reference evidence="4 5" key="1">
    <citation type="submission" date="2018-10" db="EMBL/GenBank/DDBJ databases">
        <authorList>
            <person name="Chen W.-M."/>
        </authorList>
    </citation>
    <scope>NUCLEOTIDE SEQUENCE [LARGE SCALE GENOMIC DNA]</scope>
    <source>
        <strain evidence="4 5">THS-13</strain>
    </source>
</reference>
<dbReference type="PANTHER" id="PTHR21660">
    <property type="entry name" value="THIOESTERASE SUPERFAMILY MEMBER-RELATED"/>
    <property type="match status" value="1"/>
</dbReference>
<comment type="similarity">
    <text evidence="1">Belongs to the thioesterase PaaI family.</text>
</comment>
<protein>
    <submittedName>
        <fullName evidence="4">PaaI family thioesterase</fullName>
    </submittedName>
</protein>
<keyword evidence="2" id="KW-0378">Hydrolase</keyword>
<name>A0A3N0VAM6_9GAMM</name>
<dbReference type="NCBIfam" id="TIGR00369">
    <property type="entry name" value="unchar_dom_1"/>
    <property type="match status" value="1"/>
</dbReference>
<evidence type="ECO:0000256" key="2">
    <source>
        <dbReference type="ARBA" id="ARBA00022801"/>
    </source>
</evidence>
<sequence>MLPFVTDHPLHRAMGVERIAVADGQASTEILVGPGLVNPAGMFHGGVVYTVCDMVCFAALLSRLQPGETAATHDIHVSVMKAARLGERVLFTGRVLKHGRALAFMEAEAHCGETLLARATVTKSILKMPAR</sequence>
<feature type="domain" description="Thioesterase" evidence="3">
    <location>
        <begin position="41"/>
        <end position="115"/>
    </location>
</feature>
<dbReference type="InterPro" id="IPR003736">
    <property type="entry name" value="PAAI_dom"/>
</dbReference>
<dbReference type="CDD" id="cd03443">
    <property type="entry name" value="PaaI_thioesterase"/>
    <property type="match status" value="1"/>
</dbReference>
<dbReference type="Proteomes" id="UP000282106">
    <property type="component" value="Unassembled WGS sequence"/>
</dbReference>
<keyword evidence="5" id="KW-1185">Reference proteome</keyword>
<evidence type="ECO:0000256" key="1">
    <source>
        <dbReference type="ARBA" id="ARBA00008324"/>
    </source>
</evidence>
<dbReference type="InParanoid" id="A0A3N0VAM6"/>